<feature type="compositionally biased region" description="Polar residues" evidence="7">
    <location>
        <begin position="424"/>
        <end position="443"/>
    </location>
</feature>
<feature type="compositionally biased region" description="Low complexity" evidence="7">
    <location>
        <begin position="386"/>
        <end position="423"/>
    </location>
</feature>
<keyword evidence="10" id="KW-1185">Reference proteome</keyword>
<keyword evidence="4 6" id="KW-0862">Zinc</keyword>
<evidence type="ECO:0000256" key="6">
    <source>
        <dbReference type="PROSITE-ProRule" id="PRU00723"/>
    </source>
</evidence>
<evidence type="ECO:0000256" key="5">
    <source>
        <dbReference type="ARBA" id="ARBA00023242"/>
    </source>
</evidence>
<accession>A0A9P4IA54</accession>
<dbReference type="InterPro" id="IPR041367">
    <property type="entry name" value="Znf-CCCH_4"/>
</dbReference>
<feature type="region of interest" description="Disordered" evidence="7">
    <location>
        <begin position="23"/>
        <end position="73"/>
    </location>
</feature>
<reference evidence="9" key="1">
    <citation type="journal article" date="2020" name="Stud. Mycol.">
        <title>101 Dothideomycetes genomes: a test case for predicting lifestyles and emergence of pathogens.</title>
        <authorList>
            <person name="Haridas S."/>
            <person name="Albert R."/>
            <person name="Binder M."/>
            <person name="Bloem J."/>
            <person name="Labutti K."/>
            <person name="Salamov A."/>
            <person name="Andreopoulos B."/>
            <person name="Baker S."/>
            <person name="Barry K."/>
            <person name="Bills G."/>
            <person name="Bluhm B."/>
            <person name="Cannon C."/>
            <person name="Castanera R."/>
            <person name="Culley D."/>
            <person name="Daum C."/>
            <person name="Ezra D."/>
            <person name="Gonzalez J."/>
            <person name="Henrissat B."/>
            <person name="Kuo A."/>
            <person name="Liang C."/>
            <person name="Lipzen A."/>
            <person name="Lutzoni F."/>
            <person name="Magnuson J."/>
            <person name="Mondo S."/>
            <person name="Nolan M."/>
            <person name="Ohm R."/>
            <person name="Pangilinan J."/>
            <person name="Park H.-J."/>
            <person name="Ramirez L."/>
            <person name="Alfaro M."/>
            <person name="Sun H."/>
            <person name="Tritt A."/>
            <person name="Yoshinaga Y."/>
            <person name="Zwiers L.-H."/>
            <person name="Turgeon B."/>
            <person name="Goodwin S."/>
            <person name="Spatafora J."/>
            <person name="Crous P."/>
            <person name="Grigoriev I."/>
        </authorList>
    </citation>
    <scope>NUCLEOTIDE SEQUENCE</scope>
    <source>
        <strain evidence="9">CBS 133067</strain>
    </source>
</reference>
<feature type="region of interest" description="Disordered" evidence="7">
    <location>
        <begin position="456"/>
        <end position="512"/>
    </location>
</feature>
<dbReference type="InterPro" id="IPR051767">
    <property type="entry name" value="Nucleoporin_NUP42"/>
</dbReference>
<feature type="region of interest" description="Disordered" evidence="7">
    <location>
        <begin position="121"/>
        <end position="162"/>
    </location>
</feature>
<dbReference type="InterPro" id="IPR000571">
    <property type="entry name" value="Znf_CCCH"/>
</dbReference>
<dbReference type="GO" id="GO:0005634">
    <property type="term" value="C:nucleus"/>
    <property type="evidence" value="ECO:0007669"/>
    <property type="project" value="UniProtKB-SubCell"/>
</dbReference>
<keyword evidence="2 6" id="KW-0479">Metal-binding</keyword>
<protein>
    <recommendedName>
        <fullName evidence="8">C3H1-type domain-containing protein</fullName>
    </recommendedName>
</protein>
<dbReference type="GO" id="GO:0008270">
    <property type="term" value="F:zinc ion binding"/>
    <property type="evidence" value="ECO:0007669"/>
    <property type="project" value="UniProtKB-KW"/>
</dbReference>
<feature type="compositionally biased region" description="Low complexity" evidence="7">
    <location>
        <begin position="25"/>
        <end position="38"/>
    </location>
</feature>
<feature type="compositionally biased region" description="Polar residues" evidence="7">
    <location>
        <begin position="464"/>
        <end position="479"/>
    </location>
</feature>
<dbReference type="AlphaFoldDB" id="A0A9P4IA54"/>
<feature type="compositionally biased region" description="Polar residues" evidence="7">
    <location>
        <begin position="356"/>
        <end position="375"/>
    </location>
</feature>
<evidence type="ECO:0000256" key="3">
    <source>
        <dbReference type="ARBA" id="ARBA00022771"/>
    </source>
</evidence>
<name>A0A9P4IA54_9PEZI</name>
<feature type="domain" description="C3H1-type" evidence="8">
    <location>
        <begin position="1"/>
        <end position="25"/>
    </location>
</feature>
<evidence type="ECO:0000313" key="10">
    <source>
        <dbReference type="Proteomes" id="UP000799772"/>
    </source>
</evidence>
<dbReference type="PANTHER" id="PTHR46527:SF1">
    <property type="entry name" value="NUCLEOPORIN NUP42"/>
    <property type="match status" value="1"/>
</dbReference>
<comment type="subcellular location">
    <subcellularLocation>
        <location evidence="1">Nucleus</location>
    </subcellularLocation>
</comment>
<evidence type="ECO:0000256" key="2">
    <source>
        <dbReference type="ARBA" id="ARBA00022723"/>
    </source>
</evidence>
<comment type="caution">
    <text evidence="9">The sequence shown here is derived from an EMBL/GenBank/DDBJ whole genome shotgun (WGS) entry which is preliminary data.</text>
</comment>
<evidence type="ECO:0000313" key="9">
    <source>
        <dbReference type="EMBL" id="KAF2096899.1"/>
    </source>
</evidence>
<feature type="compositionally biased region" description="Low complexity" evidence="7">
    <location>
        <begin position="480"/>
        <end position="491"/>
    </location>
</feature>
<evidence type="ECO:0000256" key="4">
    <source>
        <dbReference type="ARBA" id="ARBA00022833"/>
    </source>
</evidence>
<keyword evidence="5" id="KW-0539">Nucleus</keyword>
<evidence type="ECO:0000256" key="7">
    <source>
        <dbReference type="SAM" id="MobiDB-lite"/>
    </source>
</evidence>
<evidence type="ECO:0000259" key="8">
    <source>
        <dbReference type="PROSITE" id="PS50103"/>
    </source>
</evidence>
<feature type="compositionally biased region" description="Low complexity" evidence="7">
    <location>
        <begin position="343"/>
        <end position="355"/>
    </location>
</feature>
<feature type="zinc finger region" description="C3H1-type" evidence="6">
    <location>
        <begin position="1"/>
        <end position="25"/>
    </location>
</feature>
<dbReference type="EMBL" id="ML978129">
    <property type="protein sequence ID" value="KAF2096899.1"/>
    <property type="molecule type" value="Genomic_DNA"/>
</dbReference>
<feature type="compositionally biased region" description="Acidic residues" evidence="7">
    <location>
        <begin position="124"/>
        <end position="133"/>
    </location>
</feature>
<dbReference type="PANTHER" id="PTHR46527">
    <property type="entry name" value="NUCLEOPORIN-LIKE PROTEIN 2"/>
    <property type="match status" value="1"/>
</dbReference>
<organism evidence="9 10">
    <name type="scientific">Rhizodiscina lignyota</name>
    <dbReference type="NCBI Taxonomy" id="1504668"/>
    <lineage>
        <taxon>Eukaryota</taxon>
        <taxon>Fungi</taxon>
        <taxon>Dikarya</taxon>
        <taxon>Ascomycota</taxon>
        <taxon>Pezizomycotina</taxon>
        <taxon>Dothideomycetes</taxon>
        <taxon>Pleosporomycetidae</taxon>
        <taxon>Aulographales</taxon>
        <taxon>Rhizodiscinaceae</taxon>
        <taxon>Rhizodiscina</taxon>
    </lineage>
</organism>
<gene>
    <name evidence="9" type="ORF">NA57DRAFT_58782</name>
</gene>
<sequence>MVVCKFWQADKCRFGDACRFEHPSRQGGQQNQRPPQNQHLKVQNPGFGGRGGKPQSSHTPKEITANDGPRKSYSRKGTSFFLSLESDQFGGVPLIEGIEEDSSFYDEDFLEEILPDAEVHQEEDLNEEVSDVEDLGRQDNRHDNRYDNRQDGRHDHHNQGQQRFDMRNLPYNLDTRAIRHELTNELPIWPLSCYGPGTNAPRMLLHGSIERSPEEARAMFYLAGLQGNVDAAMQHEQDLSIQARSQINAILNDMEGACKYVVDGKDGHPNRLDIVRDSVQGSFGNIAQGPHSVFARDRDRSRPDANEIKPFPHMQAGPTSGGFDNNNAGGLNAFGQLPAQSSPFAQPGPFAQPQQHSQPSAFNQPAASVSASPFGQPSMLGQPVFGQPSMPQQQPSFTQTSLLQQQSPFSQPSMSQLQSSSGQASNAFGQVPQQDPSSFGQATAPVQQTGFAPAQFGQSAMPANPNNFAQTPPTSNPFGQQHDQSQQSVQQPNAFSLPPAPQPNGVQPRGHMWTGAPPVHPAYGPLFRTPGAGRFFPFRPAYDEGTEAPAAEYGEEGSERRRVLEETYRNAVEAGKFEGMVPEIPPLDGWCDKDW</sequence>
<dbReference type="OrthoDB" id="20729at2759"/>
<feature type="region of interest" description="Disordered" evidence="7">
    <location>
        <begin position="283"/>
        <end position="443"/>
    </location>
</feature>
<keyword evidence="3 6" id="KW-0863">Zinc-finger</keyword>
<dbReference type="Proteomes" id="UP000799772">
    <property type="component" value="Unassembled WGS sequence"/>
</dbReference>
<dbReference type="Pfam" id="PF18044">
    <property type="entry name" value="zf-CCCH_4"/>
    <property type="match status" value="1"/>
</dbReference>
<dbReference type="Gene3D" id="4.10.1000.10">
    <property type="entry name" value="Zinc finger, CCCH-type"/>
    <property type="match status" value="1"/>
</dbReference>
<feature type="compositionally biased region" description="Basic and acidic residues" evidence="7">
    <location>
        <begin position="134"/>
        <end position="158"/>
    </location>
</feature>
<dbReference type="PROSITE" id="PS50103">
    <property type="entry name" value="ZF_C3H1"/>
    <property type="match status" value="1"/>
</dbReference>
<feature type="compositionally biased region" description="Basic and acidic residues" evidence="7">
    <location>
        <begin position="294"/>
        <end position="307"/>
    </location>
</feature>
<evidence type="ECO:0000256" key="1">
    <source>
        <dbReference type="ARBA" id="ARBA00004123"/>
    </source>
</evidence>
<proteinExistence type="predicted"/>